<feature type="domain" description="FGFR1 oncogene partner (FOP) N-terminal dimerisation" evidence="4">
    <location>
        <begin position="48"/>
        <end position="122"/>
    </location>
</feature>
<dbReference type="Proteomes" id="UP000838878">
    <property type="component" value="Chromosome 3"/>
</dbReference>
<dbReference type="InterPro" id="IPR018993">
    <property type="entry name" value="FOP_dimerisation-dom_N"/>
</dbReference>
<feature type="compositionally biased region" description="Polar residues" evidence="3">
    <location>
        <begin position="332"/>
        <end position="343"/>
    </location>
</feature>
<dbReference type="Pfam" id="PF09398">
    <property type="entry name" value="FOP_dimer"/>
    <property type="match status" value="1"/>
</dbReference>
<dbReference type="AlphaFoldDB" id="A0A8J9UM62"/>
<feature type="compositionally biased region" description="Basic and acidic residues" evidence="3">
    <location>
        <begin position="178"/>
        <end position="188"/>
    </location>
</feature>
<keyword evidence="2" id="KW-0206">Cytoskeleton</keyword>
<evidence type="ECO:0000256" key="2">
    <source>
        <dbReference type="ARBA" id="ARBA00023212"/>
    </source>
</evidence>
<sequence length="483" mass="53800">MAQSEDTELTDLVVEALEKNGSLAKIRALLRANIFLAFEDDCENIKQNETLDKILLLPEGKLCLSIIHEFLNFCNLKNTLFVYKTETRQGREYTYDGENIIADKLNLKNDTEKEPLLLTLIKNVIKSNHRSIHIQNDKNSLKRQVRGKNYYSDDQNSTYIVNEDSSTTTSNSQSDNSSDEKNKLDLRLNLDNSDTDTSSGASMRGRNSSEYIINNHTKSNVNQNILHMKSNKQLGSRNANYTNKNNLTDNYSQDLKMFNNSSTDSTSYVELKPFNPVDAVLLNTTGLPIKEDKIDSKLVSPQTSISNSKLESLSVAETSNSNSENNISGSSHQNPSSKASIKNSKIDSVQLDAEVTEYSYDFTSPPVSAKKETLEKLTQSPRSIHEDLIMNKSNDSSNESHKHNSLNSQSSVSLSDVADLISERSSNKHSISSNQHKLSTSNKSNKNSNGDRYQAKNVSDDSGDFSDSPIPSLSNLSLDIHSD</sequence>
<organism evidence="5 6">
    <name type="scientific">Brenthis ino</name>
    <name type="common">lesser marbled fritillary</name>
    <dbReference type="NCBI Taxonomy" id="405034"/>
    <lineage>
        <taxon>Eukaryota</taxon>
        <taxon>Metazoa</taxon>
        <taxon>Ecdysozoa</taxon>
        <taxon>Arthropoda</taxon>
        <taxon>Hexapoda</taxon>
        <taxon>Insecta</taxon>
        <taxon>Pterygota</taxon>
        <taxon>Neoptera</taxon>
        <taxon>Endopterygota</taxon>
        <taxon>Lepidoptera</taxon>
        <taxon>Glossata</taxon>
        <taxon>Ditrysia</taxon>
        <taxon>Papilionoidea</taxon>
        <taxon>Nymphalidae</taxon>
        <taxon>Heliconiinae</taxon>
        <taxon>Argynnini</taxon>
        <taxon>Brenthis</taxon>
    </lineage>
</organism>
<reference evidence="5" key="1">
    <citation type="submission" date="2021-12" db="EMBL/GenBank/DDBJ databases">
        <authorList>
            <person name="Martin H S."/>
        </authorList>
    </citation>
    <scope>NUCLEOTIDE SEQUENCE</scope>
</reference>
<dbReference type="GO" id="GO:0034453">
    <property type="term" value="P:microtubule anchoring"/>
    <property type="evidence" value="ECO:0007669"/>
    <property type="project" value="InterPro"/>
</dbReference>
<proteinExistence type="predicted"/>
<dbReference type="PANTHER" id="PTHR15431">
    <property type="entry name" value="FGFR1 ONCOGENE PARTNER/LISH DOMAIN-CONTAINING PROTEIN"/>
    <property type="match status" value="1"/>
</dbReference>
<accession>A0A8J9UM62</accession>
<dbReference type="Gene3D" id="1.20.960.40">
    <property type="match status" value="1"/>
</dbReference>
<gene>
    <name evidence="5" type="ORF">BINO364_LOCUS8408</name>
</gene>
<dbReference type="GO" id="GO:0005815">
    <property type="term" value="C:microtubule organizing center"/>
    <property type="evidence" value="ECO:0007669"/>
    <property type="project" value="InterPro"/>
</dbReference>
<evidence type="ECO:0000313" key="5">
    <source>
        <dbReference type="EMBL" id="CAH0722452.1"/>
    </source>
</evidence>
<name>A0A8J9UM62_9NEOP</name>
<feature type="compositionally biased region" description="Polar residues" evidence="3">
    <location>
        <begin position="198"/>
        <end position="209"/>
    </location>
</feature>
<dbReference type="OrthoDB" id="2160638at2759"/>
<dbReference type="EMBL" id="OV170223">
    <property type="protein sequence ID" value="CAH0722452.1"/>
    <property type="molecule type" value="Genomic_DNA"/>
</dbReference>
<feature type="compositionally biased region" description="Low complexity" evidence="3">
    <location>
        <begin position="319"/>
        <end position="331"/>
    </location>
</feature>
<evidence type="ECO:0000256" key="3">
    <source>
        <dbReference type="SAM" id="MobiDB-lite"/>
    </source>
</evidence>
<feature type="region of interest" description="Disordered" evidence="3">
    <location>
        <begin position="300"/>
        <end position="343"/>
    </location>
</feature>
<feature type="compositionally biased region" description="Low complexity" evidence="3">
    <location>
        <begin position="439"/>
        <end position="448"/>
    </location>
</feature>
<feature type="region of interest" description="Disordered" evidence="3">
    <location>
        <begin position="152"/>
        <end position="209"/>
    </location>
</feature>
<feature type="region of interest" description="Disordered" evidence="3">
    <location>
        <begin position="363"/>
        <end position="483"/>
    </location>
</feature>
<evidence type="ECO:0000256" key="1">
    <source>
        <dbReference type="ARBA" id="ARBA00022490"/>
    </source>
</evidence>
<keyword evidence="1" id="KW-0963">Cytoplasm</keyword>
<evidence type="ECO:0000313" key="6">
    <source>
        <dbReference type="Proteomes" id="UP000838878"/>
    </source>
</evidence>
<dbReference type="PANTHER" id="PTHR15431:SF9">
    <property type="entry name" value="CENTROSOMAL PROTEIN 43"/>
    <property type="match status" value="1"/>
</dbReference>
<feature type="non-terminal residue" evidence="5">
    <location>
        <position position="483"/>
    </location>
</feature>
<feature type="compositionally biased region" description="Low complexity" evidence="3">
    <location>
        <begin position="405"/>
        <end position="420"/>
    </location>
</feature>
<keyword evidence="6" id="KW-1185">Reference proteome</keyword>
<feature type="compositionally biased region" description="Polar residues" evidence="3">
    <location>
        <begin position="428"/>
        <end position="438"/>
    </location>
</feature>
<feature type="compositionally biased region" description="Low complexity" evidence="3">
    <location>
        <begin position="162"/>
        <end position="176"/>
    </location>
</feature>
<feature type="compositionally biased region" description="Polar residues" evidence="3">
    <location>
        <begin position="300"/>
        <end position="318"/>
    </location>
</feature>
<protein>
    <recommendedName>
        <fullName evidence="4">FGFR1 oncogene partner (FOP) N-terminal dimerisation domain-containing protein</fullName>
    </recommendedName>
</protein>
<evidence type="ECO:0000259" key="4">
    <source>
        <dbReference type="Pfam" id="PF09398"/>
    </source>
</evidence>